<keyword evidence="3" id="KW-1185">Reference proteome</keyword>
<dbReference type="AlphaFoldDB" id="A0A7J7IF55"/>
<feature type="coiled-coil region" evidence="1">
    <location>
        <begin position="96"/>
        <end position="123"/>
    </location>
</feature>
<gene>
    <name evidence="2" type="ORF">F1559_000291</name>
</gene>
<evidence type="ECO:0000256" key="1">
    <source>
        <dbReference type="SAM" id="Coils"/>
    </source>
</evidence>
<organism evidence="2 3">
    <name type="scientific">Cyanidiococcus yangmingshanensis</name>
    <dbReference type="NCBI Taxonomy" id="2690220"/>
    <lineage>
        <taxon>Eukaryota</taxon>
        <taxon>Rhodophyta</taxon>
        <taxon>Bangiophyceae</taxon>
        <taxon>Cyanidiales</taxon>
        <taxon>Cyanidiaceae</taxon>
        <taxon>Cyanidiococcus</taxon>
    </lineage>
</organism>
<evidence type="ECO:0000313" key="2">
    <source>
        <dbReference type="EMBL" id="KAF6000971.1"/>
    </source>
</evidence>
<accession>A0A7J7IF55</accession>
<comment type="caution">
    <text evidence="2">The sequence shown here is derived from an EMBL/GenBank/DDBJ whole genome shotgun (WGS) entry which is preliminary data.</text>
</comment>
<sequence>MQPLPGYSWKSKAIQRRRLDLQTSADDLVFKPAILPYSRAVVTAFPWRGWRRNFVYAKPTAGRAMSAVPAWDGGTVSWEQRLRQETECIRQATTAYKRIVVALQALESQLERFDQRLDALVRTLQAAVEVLAEGAQVGRFTRPGATESHREVRRAHS</sequence>
<proteinExistence type="predicted"/>
<reference evidence="2 3" key="1">
    <citation type="journal article" date="2020" name="J. Phycol.">
        <title>Comparative genome analysis reveals Cyanidiococcus gen. nov., a new extremophilic red algal genus sister to Cyanidioschyzon (Cyanidioschyzonaceae, Rhodophyta).</title>
        <authorList>
            <person name="Liu S.-L."/>
            <person name="Chiang Y.-R."/>
            <person name="Yoon H.S."/>
            <person name="Fu H.-Y."/>
        </authorList>
    </citation>
    <scope>NUCLEOTIDE SEQUENCE [LARGE SCALE GENOMIC DNA]</scope>
    <source>
        <strain evidence="2 3">THAL066</strain>
    </source>
</reference>
<protein>
    <submittedName>
        <fullName evidence="2">Uncharacterized protein</fullName>
    </submittedName>
</protein>
<keyword evidence="1" id="KW-0175">Coiled coil</keyword>
<name>A0A7J7IF55_9RHOD</name>
<dbReference type="EMBL" id="VWRR01000016">
    <property type="protein sequence ID" value="KAF6000971.1"/>
    <property type="molecule type" value="Genomic_DNA"/>
</dbReference>
<dbReference type="Proteomes" id="UP000530660">
    <property type="component" value="Unassembled WGS sequence"/>
</dbReference>
<evidence type="ECO:0000313" key="3">
    <source>
        <dbReference type="Proteomes" id="UP000530660"/>
    </source>
</evidence>